<feature type="transmembrane region" description="Helical" evidence="8">
    <location>
        <begin position="187"/>
        <end position="205"/>
    </location>
</feature>
<keyword evidence="7 8" id="KW-0472">Membrane</keyword>
<feature type="transmembrane region" description="Helical" evidence="8">
    <location>
        <begin position="261"/>
        <end position="287"/>
    </location>
</feature>
<dbReference type="PANTHER" id="PTHR34975">
    <property type="entry name" value="SPORE GERMINATION PROTEIN A2"/>
    <property type="match status" value="1"/>
</dbReference>
<dbReference type="InterPro" id="IPR004761">
    <property type="entry name" value="Spore_GerAB"/>
</dbReference>
<reference evidence="9 10" key="1">
    <citation type="submission" date="2023-05" db="EMBL/GenBank/DDBJ databases">
        <title>Draft genome of Paenibacillus sp. CCS26.</title>
        <authorList>
            <person name="Akita H."/>
            <person name="Shinto Y."/>
            <person name="Kimura Z."/>
        </authorList>
    </citation>
    <scope>NUCLEOTIDE SEQUENCE [LARGE SCALE GENOMIC DNA]</scope>
    <source>
        <strain evidence="9 10">CCS26</strain>
    </source>
</reference>
<evidence type="ECO:0000256" key="3">
    <source>
        <dbReference type="ARBA" id="ARBA00022448"/>
    </source>
</evidence>
<keyword evidence="10" id="KW-1185">Reference proteome</keyword>
<dbReference type="Pfam" id="PF03845">
    <property type="entry name" value="Spore_permease"/>
    <property type="match status" value="1"/>
</dbReference>
<evidence type="ECO:0000256" key="2">
    <source>
        <dbReference type="ARBA" id="ARBA00007998"/>
    </source>
</evidence>
<comment type="similarity">
    <text evidence="2">Belongs to the amino acid-polyamine-organocation (APC) superfamily. Spore germination protein (SGP) (TC 2.A.3.9) family.</text>
</comment>
<feature type="transmembrane region" description="Helical" evidence="8">
    <location>
        <begin position="70"/>
        <end position="100"/>
    </location>
</feature>
<evidence type="ECO:0000256" key="4">
    <source>
        <dbReference type="ARBA" id="ARBA00022544"/>
    </source>
</evidence>
<feature type="transmembrane region" description="Helical" evidence="8">
    <location>
        <begin position="217"/>
        <end position="241"/>
    </location>
</feature>
<feature type="transmembrane region" description="Helical" evidence="8">
    <location>
        <begin position="147"/>
        <end position="175"/>
    </location>
</feature>
<comment type="subcellular location">
    <subcellularLocation>
        <location evidence="1">Membrane</location>
        <topology evidence="1">Multi-pass membrane protein</topology>
    </subcellularLocation>
</comment>
<evidence type="ECO:0000313" key="10">
    <source>
        <dbReference type="Proteomes" id="UP001285921"/>
    </source>
</evidence>
<dbReference type="EMBL" id="BTCL01000009">
    <property type="protein sequence ID" value="GMK45878.1"/>
    <property type="molecule type" value="Genomic_DNA"/>
</dbReference>
<evidence type="ECO:0000256" key="7">
    <source>
        <dbReference type="ARBA" id="ARBA00023136"/>
    </source>
</evidence>
<keyword evidence="3" id="KW-0813">Transport</keyword>
<evidence type="ECO:0000256" key="8">
    <source>
        <dbReference type="SAM" id="Phobius"/>
    </source>
</evidence>
<sequence length="367" mass="41071">MKRLSTLSGYDMLAIQMLYTGAVAGFIYPNFIIRSTEGAYWIPIAVWAAGALLSSWIFSRLLAQLNGEKLIAGIHASLGGFWTCVICLPVIFFLLTALVIMLRAYTEVITMTMLPTTPIAFLNGMLIAPALLALAGMMPIVRAARVFFLLTLLLTLVLLIVGLSDVHWIVGAPWIRTNGDFLLDKRFYAASYIWMGFVITSLIGPHTRHSARRNWKMYSAALFCTLPLIMGYIYLPVMTFGRELSKRLTFPFISKMDSISHYWILFENLTAIFVSVTMFYLFIIIALKLHAIGEMVAVIMPRASKRWIHSGAFLVVYASATLLVSWRVVENITILTIGLRLYVMFVFPLLGLLALAYGRRAGKEGAL</sequence>
<keyword evidence="4" id="KW-0309">Germination</keyword>
<protein>
    <submittedName>
        <fullName evidence="9">Uncharacterized protein</fullName>
    </submittedName>
</protein>
<feature type="transmembrane region" description="Helical" evidence="8">
    <location>
        <begin position="12"/>
        <end position="33"/>
    </location>
</feature>
<keyword evidence="6 8" id="KW-1133">Transmembrane helix</keyword>
<feature type="transmembrane region" description="Helical" evidence="8">
    <location>
        <begin position="120"/>
        <end position="140"/>
    </location>
</feature>
<comment type="caution">
    <text evidence="9">The sequence shown here is derived from an EMBL/GenBank/DDBJ whole genome shotgun (WGS) entry which is preliminary data.</text>
</comment>
<evidence type="ECO:0000256" key="6">
    <source>
        <dbReference type="ARBA" id="ARBA00022989"/>
    </source>
</evidence>
<evidence type="ECO:0000256" key="1">
    <source>
        <dbReference type="ARBA" id="ARBA00004141"/>
    </source>
</evidence>
<gene>
    <name evidence="9" type="ORF">PghCCS26_30060</name>
</gene>
<organism evidence="9 10">
    <name type="scientific">Paenibacillus glycanilyticus</name>
    <dbReference type="NCBI Taxonomy" id="126569"/>
    <lineage>
        <taxon>Bacteria</taxon>
        <taxon>Bacillati</taxon>
        <taxon>Bacillota</taxon>
        <taxon>Bacilli</taxon>
        <taxon>Bacillales</taxon>
        <taxon>Paenibacillaceae</taxon>
        <taxon>Paenibacillus</taxon>
    </lineage>
</organism>
<keyword evidence="5 8" id="KW-0812">Transmembrane</keyword>
<name>A0ABQ6NMU5_9BACL</name>
<dbReference type="PANTHER" id="PTHR34975:SF2">
    <property type="entry name" value="SPORE GERMINATION PROTEIN A2"/>
    <property type="match status" value="1"/>
</dbReference>
<evidence type="ECO:0000313" key="9">
    <source>
        <dbReference type="EMBL" id="GMK45878.1"/>
    </source>
</evidence>
<dbReference type="RefSeq" id="WP_317980423.1">
    <property type="nucleotide sequence ID" value="NZ_BTCL01000009.1"/>
</dbReference>
<feature type="transmembrane region" description="Helical" evidence="8">
    <location>
        <begin position="332"/>
        <end position="357"/>
    </location>
</feature>
<evidence type="ECO:0000256" key="5">
    <source>
        <dbReference type="ARBA" id="ARBA00022692"/>
    </source>
</evidence>
<dbReference type="Proteomes" id="UP001285921">
    <property type="component" value="Unassembled WGS sequence"/>
</dbReference>
<feature type="transmembrane region" description="Helical" evidence="8">
    <location>
        <begin position="39"/>
        <end position="58"/>
    </location>
</feature>
<accession>A0ABQ6NMU5</accession>
<feature type="transmembrane region" description="Helical" evidence="8">
    <location>
        <begin position="307"/>
        <end position="326"/>
    </location>
</feature>
<proteinExistence type="inferred from homology"/>